<dbReference type="Proteomes" id="UP001284033">
    <property type="component" value="Unassembled WGS sequence"/>
</dbReference>
<gene>
    <name evidence="1" type="ORF">PG303_09865</name>
</gene>
<reference evidence="1" key="1">
    <citation type="submission" date="2023-01" db="EMBL/GenBank/DDBJ databases">
        <title>Genome-based studies on antimicrobial resistance profiles of Riemerella anatipestifer in China, 1994 to 2021.</title>
        <authorList>
            <person name="Yang Z."/>
            <person name="Zhu D."/>
        </authorList>
    </citation>
    <scope>NUCLEOTIDE SEQUENCE</scope>
    <source>
        <strain evidence="1">RCAD1218</strain>
    </source>
</reference>
<comment type="caution">
    <text evidence="1">The sequence shown here is derived from an EMBL/GenBank/DDBJ whole genome shotgun (WGS) entry which is preliminary data.</text>
</comment>
<organism evidence="1 2">
    <name type="scientific">Riemerella anatipestifer</name>
    <name type="common">Moraxella anatipestifer</name>
    <dbReference type="NCBI Taxonomy" id="34085"/>
    <lineage>
        <taxon>Bacteria</taxon>
        <taxon>Pseudomonadati</taxon>
        <taxon>Bacteroidota</taxon>
        <taxon>Flavobacteriia</taxon>
        <taxon>Flavobacteriales</taxon>
        <taxon>Weeksellaceae</taxon>
        <taxon>Riemerella</taxon>
    </lineage>
</organism>
<dbReference type="AlphaFoldDB" id="A0AAP6HIH8"/>
<evidence type="ECO:0000313" key="1">
    <source>
        <dbReference type="EMBL" id="MDY3513515.1"/>
    </source>
</evidence>
<accession>A0AAP6HIH8</accession>
<sequence length="94" mass="11064">MYLKMEVTPDMKIPAHVYNEAAELFLNHLRKYSEEQLRKDGSSLLTSQYPKKIEIYYMRQINPLGESCPAVYKNAKGIRNVLLTPELRKRNTQF</sequence>
<protein>
    <submittedName>
        <fullName evidence="1">Uncharacterized protein</fullName>
    </submittedName>
</protein>
<dbReference type="RefSeq" id="WP_153938470.1">
    <property type="nucleotide sequence ID" value="NZ_JAOTLN010000011.1"/>
</dbReference>
<dbReference type="EMBL" id="JAQZHK010000010">
    <property type="protein sequence ID" value="MDY3513515.1"/>
    <property type="molecule type" value="Genomic_DNA"/>
</dbReference>
<evidence type="ECO:0000313" key="2">
    <source>
        <dbReference type="Proteomes" id="UP001284033"/>
    </source>
</evidence>
<proteinExistence type="predicted"/>
<name>A0AAP6HIH8_RIEAN</name>